<dbReference type="Gene3D" id="1.10.1040.10">
    <property type="entry name" value="N-(1-d-carboxylethyl)-l-norvaline Dehydrogenase, domain 2"/>
    <property type="match status" value="1"/>
</dbReference>
<dbReference type="NCBIfam" id="TIGR00745">
    <property type="entry name" value="apbA_panE"/>
    <property type="match status" value="1"/>
</dbReference>
<dbReference type="GO" id="GO:0005737">
    <property type="term" value="C:cytoplasm"/>
    <property type="evidence" value="ECO:0007669"/>
    <property type="project" value="TreeGrafter"/>
</dbReference>
<dbReference type="EMBL" id="CP007129">
    <property type="protein sequence ID" value="AHG92332.1"/>
    <property type="molecule type" value="Genomic_DNA"/>
</dbReference>
<dbReference type="KEGG" id="gba:J421_4797"/>
<evidence type="ECO:0000256" key="5">
    <source>
        <dbReference type="ARBA" id="ARBA00019465"/>
    </source>
</evidence>
<organism evidence="13 14">
    <name type="scientific">Gemmatirosa kalamazoonensis</name>
    <dbReference type="NCBI Taxonomy" id="861299"/>
    <lineage>
        <taxon>Bacteria</taxon>
        <taxon>Pseudomonadati</taxon>
        <taxon>Gemmatimonadota</taxon>
        <taxon>Gemmatimonadia</taxon>
        <taxon>Gemmatimonadales</taxon>
        <taxon>Gemmatimonadaceae</taxon>
        <taxon>Gemmatirosa</taxon>
    </lineage>
</organism>
<dbReference type="InterPro" id="IPR013752">
    <property type="entry name" value="KPA_reductase"/>
</dbReference>
<evidence type="ECO:0000256" key="6">
    <source>
        <dbReference type="ARBA" id="ARBA00022857"/>
    </source>
</evidence>
<dbReference type="Gene3D" id="3.40.50.720">
    <property type="entry name" value="NAD(P)-binding Rossmann-like Domain"/>
    <property type="match status" value="1"/>
</dbReference>
<dbReference type="RefSeq" id="WP_025413677.1">
    <property type="nucleotide sequence ID" value="NZ_CP007129.1"/>
</dbReference>
<dbReference type="Pfam" id="PF08546">
    <property type="entry name" value="ApbA_C"/>
    <property type="match status" value="1"/>
</dbReference>
<evidence type="ECO:0000256" key="3">
    <source>
        <dbReference type="ARBA" id="ARBA00007870"/>
    </source>
</evidence>
<dbReference type="InterPro" id="IPR036291">
    <property type="entry name" value="NAD(P)-bd_dom_sf"/>
</dbReference>
<keyword evidence="7 10" id="KW-0560">Oxidoreductase</keyword>
<evidence type="ECO:0000256" key="1">
    <source>
        <dbReference type="ARBA" id="ARBA00002919"/>
    </source>
</evidence>
<evidence type="ECO:0000256" key="9">
    <source>
        <dbReference type="ARBA" id="ARBA00048793"/>
    </source>
</evidence>
<evidence type="ECO:0000256" key="7">
    <source>
        <dbReference type="ARBA" id="ARBA00023002"/>
    </source>
</evidence>
<evidence type="ECO:0000313" key="14">
    <source>
        <dbReference type="Proteomes" id="UP000019151"/>
    </source>
</evidence>
<feature type="domain" description="Ketopantoate reductase N-terminal" evidence="11">
    <location>
        <begin position="4"/>
        <end position="152"/>
    </location>
</feature>
<dbReference type="UniPathway" id="UPA00028">
    <property type="reaction ID" value="UER00004"/>
</dbReference>
<comment type="similarity">
    <text evidence="3 10">Belongs to the ketopantoate reductase family.</text>
</comment>
<evidence type="ECO:0000313" key="13">
    <source>
        <dbReference type="EMBL" id="AHG92332.1"/>
    </source>
</evidence>
<geneLocation type="plasmid" evidence="13 14">
    <name>1</name>
</geneLocation>
<keyword evidence="6 10" id="KW-0521">NADP</keyword>
<dbReference type="InParanoid" id="W0RPB7"/>
<keyword evidence="13" id="KW-0614">Plasmid</keyword>
<dbReference type="SUPFAM" id="SSF51735">
    <property type="entry name" value="NAD(P)-binding Rossmann-fold domains"/>
    <property type="match status" value="1"/>
</dbReference>
<dbReference type="OrthoDB" id="6530772at2"/>
<evidence type="ECO:0000259" key="11">
    <source>
        <dbReference type="Pfam" id="PF02558"/>
    </source>
</evidence>
<dbReference type="GO" id="GO:0015940">
    <property type="term" value="P:pantothenate biosynthetic process"/>
    <property type="evidence" value="ECO:0007669"/>
    <property type="project" value="UniProtKB-UniPathway"/>
</dbReference>
<feature type="domain" description="Ketopantoate reductase C-terminal" evidence="12">
    <location>
        <begin position="178"/>
        <end position="298"/>
    </location>
</feature>
<keyword evidence="14" id="KW-1185">Reference proteome</keyword>
<dbReference type="SUPFAM" id="SSF48179">
    <property type="entry name" value="6-phosphogluconate dehydrogenase C-terminal domain-like"/>
    <property type="match status" value="1"/>
</dbReference>
<dbReference type="FunFam" id="1.10.1040.10:FF:000017">
    <property type="entry name" value="2-dehydropantoate 2-reductase"/>
    <property type="match status" value="1"/>
</dbReference>
<dbReference type="AlphaFoldDB" id="W0RPB7"/>
<dbReference type="InterPro" id="IPR008927">
    <property type="entry name" value="6-PGluconate_DH-like_C_sf"/>
</dbReference>
<dbReference type="HOGENOM" id="CLU_031468_6_1_0"/>
<dbReference type="GO" id="GO:0008677">
    <property type="term" value="F:2-dehydropantoate 2-reductase activity"/>
    <property type="evidence" value="ECO:0007669"/>
    <property type="project" value="UniProtKB-EC"/>
</dbReference>
<evidence type="ECO:0000256" key="8">
    <source>
        <dbReference type="ARBA" id="ARBA00032024"/>
    </source>
</evidence>
<dbReference type="PATRIC" id="fig|861299.3.peg.4848"/>
<dbReference type="InterPro" id="IPR013328">
    <property type="entry name" value="6PGD_dom2"/>
</dbReference>
<protein>
    <recommendedName>
        <fullName evidence="5 10">2-dehydropantoate 2-reductase</fullName>
        <ecNumber evidence="4 10">1.1.1.169</ecNumber>
    </recommendedName>
    <alternativeName>
        <fullName evidence="8 10">Ketopantoate reductase</fullName>
    </alternativeName>
</protein>
<proteinExistence type="inferred from homology"/>
<dbReference type="InterPro" id="IPR013332">
    <property type="entry name" value="KPR_N"/>
</dbReference>
<gene>
    <name evidence="13" type="ORF">J421_4797</name>
</gene>
<dbReference type="NCBIfam" id="NF005091">
    <property type="entry name" value="PRK06522.2-2"/>
    <property type="match status" value="1"/>
</dbReference>
<dbReference type="InterPro" id="IPR003710">
    <property type="entry name" value="ApbA"/>
</dbReference>
<dbReference type="InterPro" id="IPR051402">
    <property type="entry name" value="KPR-Related"/>
</dbReference>
<dbReference type="PANTHER" id="PTHR21708">
    <property type="entry name" value="PROBABLE 2-DEHYDROPANTOATE 2-REDUCTASE"/>
    <property type="match status" value="1"/>
</dbReference>
<evidence type="ECO:0000259" key="12">
    <source>
        <dbReference type="Pfam" id="PF08546"/>
    </source>
</evidence>
<evidence type="ECO:0000256" key="10">
    <source>
        <dbReference type="RuleBase" id="RU362068"/>
    </source>
</evidence>
<evidence type="ECO:0000256" key="2">
    <source>
        <dbReference type="ARBA" id="ARBA00004994"/>
    </source>
</evidence>
<keyword evidence="10" id="KW-0566">Pantothenate biosynthesis</keyword>
<evidence type="ECO:0000256" key="4">
    <source>
        <dbReference type="ARBA" id="ARBA00013014"/>
    </source>
</evidence>
<dbReference type="FunCoup" id="W0RPB7">
    <property type="interactions" value="115"/>
</dbReference>
<comment type="pathway">
    <text evidence="2 10">Cofactor biosynthesis; (R)-pantothenate biosynthesis; (R)-pantoate from 3-methyl-2-oxobutanoate: step 2/2.</text>
</comment>
<dbReference type="Proteomes" id="UP000019151">
    <property type="component" value="Plasmid 1"/>
</dbReference>
<accession>W0RPB7</accession>
<comment type="catalytic activity">
    <reaction evidence="9 10">
        <text>(R)-pantoate + NADP(+) = 2-dehydropantoate + NADPH + H(+)</text>
        <dbReference type="Rhea" id="RHEA:16233"/>
        <dbReference type="ChEBI" id="CHEBI:11561"/>
        <dbReference type="ChEBI" id="CHEBI:15378"/>
        <dbReference type="ChEBI" id="CHEBI:15980"/>
        <dbReference type="ChEBI" id="CHEBI:57783"/>
        <dbReference type="ChEBI" id="CHEBI:58349"/>
        <dbReference type="EC" id="1.1.1.169"/>
    </reaction>
</comment>
<sequence>MRFAVVGVGGIGGYFGGRLALAGEDVAFVARGAHLAALRERGLAVESVRGDFALPSVMATDDPVAVGPVDVVLVGVKTWQLGDVAATMGPMLGPETVVIPFQNGVEAADVLGATVGRQRVLLGTARIFSFIDGPGRIRHLGGPASLAFGETDGGSSPRVERIRAAMERAGITVERPADMRVELWEKFLFVVSLGGVGAVARVPVGVLRAVPETRALLRRAMTEIGEVARASGVTLPGDAIDRAMTFVDAQPAGATTSLQRDLADGRPSELEAWNGAVVRLGARAGVATPLHEFLYHALLPTELRSRGELGTG</sequence>
<dbReference type="FunFam" id="3.40.50.720:FF:000307">
    <property type="entry name" value="2-dehydropantoate 2-reductase"/>
    <property type="match status" value="1"/>
</dbReference>
<name>W0RPB7_9BACT</name>
<dbReference type="EC" id="1.1.1.169" evidence="4 10"/>
<dbReference type="PANTHER" id="PTHR21708:SF26">
    <property type="entry name" value="2-DEHYDROPANTOATE 2-REDUCTASE"/>
    <property type="match status" value="1"/>
</dbReference>
<comment type="function">
    <text evidence="1 10">Catalyzes the NADPH-dependent reduction of ketopantoate into pantoic acid.</text>
</comment>
<reference evidence="13 14" key="1">
    <citation type="journal article" date="2014" name="Genome Announc.">
        <title>Genome Sequence and Methylome of Soil Bacterium Gemmatirosa kalamazoonensis KBS708T, a Member of the Rarely Cultivated Gemmatimonadetes Phylum.</title>
        <authorList>
            <person name="Debruyn J.M."/>
            <person name="Radosevich M."/>
            <person name="Wommack K.E."/>
            <person name="Polson S.W."/>
            <person name="Hauser L.J."/>
            <person name="Fawaz M.N."/>
            <person name="Korlach J."/>
            <person name="Tsai Y.C."/>
        </authorList>
    </citation>
    <scope>NUCLEOTIDE SEQUENCE [LARGE SCALE GENOMIC DNA]</scope>
    <source>
        <strain evidence="13 14">KBS708</strain>
        <plasmid evidence="14">Plasmid 1</plasmid>
    </source>
</reference>
<dbReference type="Pfam" id="PF02558">
    <property type="entry name" value="ApbA"/>
    <property type="match status" value="1"/>
</dbReference>